<proteinExistence type="predicted"/>
<sequence>MSSALGIFLACVAFFISQRPTSAINCYDCARGTDGCGARTFCKTGSGVFTTADSTANYCTKIAYSNNANAAVRSYATSGSCNASTTSTTAGVTLTTLCCTTDLCNDASTRTSNIIIAMTAAAVGSFLVK</sequence>
<comment type="caution">
    <text evidence="2">The sequence shown here is derived from an EMBL/GenBank/DDBJ whole genome shotgun (WGS) entry which is preliminary data.</text>
</comment>
<feature type="chain" id="PRO_5036229443" description="UPAR/Ly6 domain-containing protein" evidence="1">
    <location>
        <begin position="24"/>
        <end position="129"/>
    </location>
</feature>
<evidence type="ECO:0000313" key="6">
    <source>
        <dbReference type="Proteomes" id="UP000663855"/>
    </source>
</evidence>
<dbReference type="Proteomes" id="UP000663834">
    <property type="component" value="Unassembled WGS sequence"/>
</dbReference>
<protein>
    <recommendedName>
        <fullName evidence="7">UPAR/Ly6 domain-containing protein</fullName>
    </recommendedName>
</protein>
<dbReference type="EMBL" id="CAJOBJ010190004">
    <property type="protein sequence ID" value="CAF4949993.1"/>
    <property type="molecule type" value="Genomic_DNA"/>
</dbReference>
<dbReference type="InterPro" id="IPR045860">
    <property type="entry name" value="Snake_toxin-like_sf"/>
</dbReference>
<evidence type="ECO:0000313" key="2">
    <source>
        <dbReference type="EMBL" id="CAF1591049.1"/>
    </source>
</evidence>
<dbReference type="Proteomes" id="UP000681720">
    <property type="component" value="Unassembled WGS sequence"/>
</dbReference>
<organism evidence="2 6">
    <name type="scientific">Rotaria magnacalcarata</name>
    <dbReference type="NCBI Taxonomy" id="392030"/>
    <lineage>
        <taxon>Eukaryota</taxon>
        <taxon>Metazoa</taxon>
        <taxon>Spiralia</taxon>
        <taxon>Gnathifera</taxon>
        <taxon>Rotifera</taxon>
        <taxon>Eurotatoria</taxon>
        <taxon>Bdelloidea</taxon>
        <taxon>Philodinida</taxon>
        <taxon>Philodinidae</taxon>
        <taxon>Rotaria</taxon>
    </lineage>
</organism>
<accession>A0A815ZYT4</accession>
<gene>
    <name evidence="5" type="ORF">BYL167_LOCUS63525</name>
    <name evidence="2" type="ORF">CJN711_LOCUS34052</name>
    <name evidence="4" type="ORF">GIL414_LOCUS54270</name>
    <name evidence="3" type="ORF">KQP761_LOCUS23701</name>
</gene>
<dbReference type="AlphaFoldDB" id="A0A815ZYT4"/>
<dbReference type="Proteomes" id="UP000681967">
    <property type="component" value="Unassembled WGS sequence"/>
</dbReference>
<dbReference type="Proteomes" id="UP000663855">
    <property type="component" value="Unassembled WGS sequence"/>
</dbReference>
<name>A0A815ZYT4_9BILA</name>
<feature type="signal peptide" evidence="1">
    <location>
        <begin position="1"/>
        <end position="23"/>
    </location>
</feature>
<keyword evidence="1" id="KW-0732">Signal</keyword>
<dbReference type="EMBL" id="CAJOBH010236806">
    <property type="protein sequence ID" value="CAF5094049.1"/>
    <property type="molecule type" value="Genomic_DNA"/>
</dbReference>
<evidence type="ECO:0000256" key="1">
    <source>
        <dbReference type="SAM" id="SignalP"/>
    </source>
</evidence>
<evidence type="ECO:0008006" key="7">
    <source>
        <dbReference type="Google" id="ProtNLM"/>
    </source>
</evidence>
<evidence type="ECO:0000313" key="4">
    <source>
        <dbReference type="EMBL" id="CAF4949993.1"/>
    </source>
</evidence>
<dbReference type="EMBL" id="CAJNOV010016475">
    <property type="protein sequence ID" value="CAF1591049.1"/>
    <property type="molecule type" value="Genomic_DNA"/>
</dbReference>
<dbReference type="SUPFAM" id="SSF57302">
    <property type="entry name" value="Snake toxin-like"/>
    <property type="match status" value="1"/>
</dbReference>
<reference evidence="2" key="1">
    <citation type="submission" date="2021-02" db="EMBL/GenBank/DDBJ databases">
        <authorList>
            <person name="Nowell W R."/>
        </authorList>
    </citation>
    <scope>NUCLEOTIDE SEQUENCE</scope>
</reference>
<evidence type="ECO:0000313" key="5">
    <source>
        <dbReference type="EMBL" id="CAF5094049.1"/>
    </source>
</evidence>
<dbReference type="EMBL" id="CAJNOW010012786">
    <property type="protein sequence ID" value="CAF1613809.1"/>
    <property type="molecule type" value="Genomic_DNA"/>
</dbReference>
<evidence type="ECO:0000313" key="3">
    <source>
        <dbReference type="EMBL" id="CAF1613809.1"/>
    </source>
</evidence>
<dbReference type="OrthoDB" id="10377919at2759"/>